<dbReference type="EMBL" id="CADEPM010000003">
    <property type="protein sequence ID" value="CAB3402997.1"/>
    <property type="molecule type" value="Genomic_DNA"/>
</dbReference>
<feature type="transmembrane region" description="Helical" evidence="8">
    <location>
        <begin position="268"/>
        <end position="289"/>
    </location>
</feature>
<organism evidence="10 11">
    <name type="scientific">Caenorhabditis bovis</name>
    <dbReference type="NCBI Taxonomy" id="2654633"/>
    <lineage>
        <taxon>Eukaryota</taxon>
        <taxon>Metazoa</taxon>
        <taxon>Ecdysozoa</taxon>
        <taxon>Nematoda</taxon>
        <taxon>Chromadorea</taxon>
        <taxon>Rhabditida</taxon>
        <taxon>Rhabditina</taxon>
        <taxon>Rhabditomorpha</taxon>
        <taxon>Rhabditoidea</taxon>
        <taxon>Rhabditidae</taxon>
        <taxon>Peloderinae</taxon>
        <taxon>Caenorhabditis</taxon>
    </lineage>
</organism>
<proteinExistence type="inferred from homology"/>
<dbReference type="InterPro" id="IPR020846">
    <property type="entry name" value="MFS_dom"/>
</dbReference>
<feature type="transmembrane region" description="Helical" evidence="8">
    <location>
        <begin position="127"/>
        <end position="147"/>
    </location>
</feature>
<keyword evidence="11" id="KW-1185">Reference proteome</keyword>
<evidence type="ECO:0000313" key="10">
    <source>
        <dbReference type="EMBL" id="CAB3402997.1"/>
    </source>
</evidence>
<feature type="transmembrane region" description="Helical" evidence="8">
    <location>
        <begin position="295"/>
        <end position="319"/>
    </location>
</feature>
<feature type="region of interest" description="Disordered" evidence="7">
    <location>
        <begin position="509"/>
        <end position="532"/>
    </location>
</feature>
<protein>
    <recommendedName>
        <fullName evidence="9">Major facilitator superfamily (MFS) profile domain-containing protein</fullName>
    </recommendedName>
</protein>
<feature type="transmembrane region" description="Helical" evidence="8">
    <location>
        <begin position="373"/>
        <end position="397"/>
    </location>
</feature>
<reference evidence="10 11" key="1">
    <citation type="submission" date="2020-04" db="EMBL/GenBank/DDBJ databases">
        <authorList>
            <person name="Laetsch R D."/>
            <person name="Stevens L."/>
            <person name="Kumar S."/>
            <person name="Blaxter L. M."/>
        </authorList>
    </citation>
    <scope>NUCLEOTIDE SEQUENCE [LARGE SCALE GENOMIC DNA]</scope>
</reference>
<keyword evidence="4 8" id="KW-1133">Transmembrane helix</keyword>
<dbReference type="AlphaFoldDB" id="A0A8S1ELL7"/>
<feature type="transmembrane region" description="Helical" evidence="8">
    <location>
        <begin position="59"/>
        <end position="84"/>
    </location>
</feature>
<name>A0A8S1ELL7_9PELO</name>
<dbReference type="Proteomes" id="UP000494206">
    <property type="component" value="Unassembled WGS sequence"/>
</dbReference>
<dbReference type="InterPro" id="IPR011701">
    <property type="entry name" value="MFS"/>
</dbReference>
<gene>
    <name evidence="10" type="ORF">CBOVIS_LOCUS5524</name>
</gene>
<evidence type="ECO:0000256" key="5">
    <source>
        <dbReference type="ARBA" id="ARBA00023136"/>
    </source>
</evidence>
<feature type="transmembrane region" description="Helical" evidence="8">
    <location>
        <begin position="224"/>
        <end position="247"/>
    </location>
</feature>
<feature type="transmembrane region" description="Helical" evidence="8">
    <location>
        <begin position="180"/>
        <end position="200"/>
    </location>
</feature>
<comment type="similarity">
    <text evidence="6">Belongs to the major facilitator superfamily. Spinster (TC 2.A.1.49) family.</text>
</comment>
<dbReference type="GO" id="GO:0016020">
    <property type="term" value="C:membrane"/>
    <property type="evidence" value="ECO:0007669"/>
    <property type="project" value="UniProtKB-SubCell"/>
</dbReference>
<keyword evidence="3 8" id="KW-0812">Transmembrane</keyword>
<evidence type="ECO:0000256" key="1">
    <source>
        <dbReference type="ARBA" id="ARBA00004141"/>
    </source>
</evidence>
<feature type="transmembrane region" description="Helical" evidence="8">
    <location>
        <begin position="6"/>
        <end position="28"/>
    </location>
</feature>
<dbReference type="PANTHER" id="PTHR23505:SF79">
    <property type="entry name" value="PROTEIN SPINSTER"/>
    <property type="match status" value="1"/>
</dbReference>
<evidence type="ECO:0000256" key="8">
    <source>
        <dbReference type="SAM" id="Phobius"/>
    </source>
</evidence>
<dbReference type="GO" id="GO:0022857">
    <property type="term" value="F:transmembrane transporter activity"/>
    <property type="evidence" value="ECO:0007669"/>
    <property type="project" value="InterPro"/>
</dbReference>
<sequence length="532" mass="58817">MDDSQSGMLQTVFISFYMIFAPVFGYLGDRYNRKFMMIFGIVIWIIAVILSTFCAPGHYYLFLLCRGIVGIGEASYSTVAPTIIGDLFVGAARTKVLMLFSIAVPVGSGLGFICGSTIALITDSWQWGVRFSPILGILCIIAMIFFLDEPARGANEGSQQPGDDATLWEDITYICSIPSYVLVTLSIIAAFFTIGTLSWWTPKFIRFAYTIAMKKDPTKAEVNYINLTFGIITCMSGLLGVTMGTLMARSWRDGKGLFKNCKTDNADVLVCAIGMLVSLPFFFAALMLAIINVNVTFACIFIAILCMCWTWAINVDIVMSIVIPNRRATALAIQSLVSHLFGDASAPYITGMFSDWVRGNNESVYGHFYSLKTALYIPTFMIVISGSLYLATSFFITSDRKEALFLMNAVDPNAQNLPEDQSNLVRPESPDSTVFDNNDDDDDDIREIEFEPTDDDDGIPTIDSRRLSAGLDLLPPVISWRLEDEAFPISRSATNVNSSAIYQNLASLRDAESSSDEYESVGDSPRYWLPRA</sequence>
<evidence type="ECO:0000256" key="3">
    <source>
        <dbReference type="ARBA" id="ARBA00022692"/>
    </source>
</evidence>
<feature type="compositionally biased region" description="Polar residues" evidence="7">
    <location>
        <begin position="416"/>
        <end position="435"/>
    </location>
</feature>
<keyword evidence="5 8" id="KW-0472">Membrane</keyword>
<accession>A0A8S1ELL7</accession>
<dbReference type="PANTHER" id="PTHR23505">
    <property type="entry name" value="SPINSTER"/>
    <property type="match status" value="1"/>
</dbReference>
<feature type="transmembrane region" description="Helical" evidence="8">
    <location>
        <begin position="35"/>
        <end position="53"/>
    </location>
</feature>
<comment type="subcellular location">
    <subcellularLocation>
        <location evidence="1">Membrane</location>
        <topology evidence="1">Multi-pass membrane protein</topology>
    </subcellularLocation>
</comment>
<feature type="transmembrane region" description="Helical" evidence="8">
    <location>
        <begin position="96"/>
        <end position="121"/>
    </location>
</feature>
<dbReference type="InterPro" id="IPR044770">
    <property type="entry name" value="MFS_spinster-like"/>
</dbReference>
<evidence type="ECO:0000313" key="11">
    <source>
        <dbReference type="Proteomes" id="UP000494206"/>
    </source>
</evidence>
<keyword evidence="2" id="KW-0813">Transport</keyword>
<dbReference type="PROSITE" id="PS50850">
    <property type="entry name" value="MFS"/>
    <property type="match status" value="1"/>
</dbReference>
<dbReference type="CDD" id="cd17328">
    <property type="entry name" value="MFS_spinster_like"/>
    <property type="match status" value="1"/>
</dbReference>
<evidence type="ECO:0000256" key="4">
    <source>
        <dbReference type="ARBA" id="ARBA00022989"/>
    </source>
</evidence>
<dbReference type="Gene3D" id="1.20.1250.20">
    <property type="entry name" value="MFS general substrate transporter like domains"/>
    <property type="match status" value="1"/>
</dbReference>
<dbReference type="Pfam" id="PF07690">
    <property type="entry name" value="MFS_1"/>
    <property type="match status" value="1"/>
</dbReference>
<evidence type="ECO:0000259" key="9">
    <source>
        <dbReference type="PROSITE" id="PS50850"/>
    </source>
</evidence>
<evidence type="ECO:0000256" key="6">
    <source>
        <dbReference type="ARBA" id="ARBA00024338"/>
    </source>
</evidence>
<feature type="domain" description="Major facilitator superfamily (MFS) profile" evidence="9">
    <location>
        <begin position="1"/>
        <end position="401"/>
    </location>
</feature>
<dbReference type="InterPro" id="IPR036259">
    <property type="entry name" value="MFS_trans_sf"/>
</dbReference>
<evidence type="ECO:0000256" key="7">
    <source>
        <dbReference type="SAM" id="MobiDB-lite"/>
    </source>
</evidence>
<dbReference type="SUPFAM" id="SSF103473">
    <property type="entry name" value="MFS general substrate transporter"/>
    <property type="match status" value="1"/>
</dbReference>
<comment type="caution">
    <text evidence="10">The sequence shown here is derived from an EMBL/GenBank/DDBJ whole genome shotgun (WGS) entry which is preliminary data.</text>
</comment>
<feature type="region of interest" description="Disordered" evidence="7">
    <location>
        <begin position="416"/>
        <end position="443"/>
    </location>
</feature>
<dbReference type="OrthoDB" id="6770063at2759"/>
<evidence type="ECO:0000256" key="2">
    <source>
        <dbReference type="ARBA" id="ARBA00022448"/>
    </source>
</evidence>